<evidence type="ECO:0000256" key="8">
    <source>
        <dbReference type="PIRSR" id="PIRSR618044-2"/>
    </source>
</evidence>
<feature type="active site" description="Proton acceptor" evidence="7">
    <location>
        <position position="112"/>
    </location>
</feature>
<keyword evidence="5" id="KW-0573">Peptidoglycan synthesis</keyword>
<dbReference type="PANTHER" id="PTHR21581:SF6">
    <property type="entry name" value="TRAFFICKING PROTEIN PARTICLE COMPLEX SUBUNIT 12"/>
    <property type="match status" value="1"/>
</dbReference>
<evidence type="ECO:0000256" key="7">
    <source>
        <dbReference type="PIRSR" id="PIRSR618044-1"/>
    </source>
</evidence>
<evidence type="ECO:0000256" key="6">
    <source>
        <dbReference type="ARBA" id="ARBA00023316"/>
    </source>
</evidence>
<reference evidence="12 13" key="1">
    <citation type="journal article" date="2016" name="Nat. Commun.">
        <title>Thousands of microbial genomes shed light on interconnected biogeochemical processes in an aquifer system.</title>
        <authorList>
            <person name="Anantharaman K."/>
            <person name="Brown C.T."/>
            <person name="Hug L.A."/>
            <person name="Sharon I."/>
            <person name="Castelle C.J."/>
            <person name="Probst A.J."/>
            <person name="Thomas B.C."/>
            <person name="Singh A."/>
            <person name="Wilkins M.J."/>
            <person name="Karaoz U."/>
            <person name="Brodie E.L."/>
            <person name="Williams K.H."/>
            <person name="Hubbard S.S."/>
            <person name="Banfield J.F."/>
        </authorList>
    </citation>
    <scope>NUCLEOTIDE SEQUENCE [LARGE SCALE GENOMIC DNA]</scope>
</reference>
<evidence type="ECO:0000256" key="2">
    <source>
        <dbReference type="ARBA" id="ARBA00022729"/>
    </source>
</evidence>
<dbReference type="AlphaFoldDB" id="A0A1F7H012"/>
<evidence type="ECO:0000256" key="1">
    <source>
        <dbReference type="ARBA" id="ARBA00007164"/>
    </source>
</evidence>
<dbReference type="GO" id="GO:0006508">
    <property type="term" value="P:proteolysis"/>
    <property type="evidence" value="ECO:0007669"/>
    <property type="project" value="InterPro"/>
</dbReference>
<dbReference type="SUPFAM" id="SSF56601">
    <property type="entry name" value="beta-lactamase/transpeptidase-like"/>
    <property type="match status" value="1"/>
</dbReference>
<dbReference type="GO" id="GO:0009252">
    <property type="term" value="P:peptidoglycan biosynthetic process"/>
    <property type="evidence" value="ECO:0007669"/>
    <property type="project" value="UniProtKB-KW"/>
</dbReference>
<proteinExistence type="inferred from homology"/>
<evidence type="ECO:0000256" key="10">
    <source>
        <dbReference type="SAM" id="Phobius"/>
    </source>
</evidence>
<dbReference type="Gene3D" id="3.40.710.10">
    <property type="entry name" value="DD-peptidase/beta-lactamase superfamily"/>
    <property type="match status" value="1"/>
</dbReference>
<evidence type="ECO:0000256" key="3">
    <source>
        <dbReference type="ARBA" id="ARBA00022801"/>
    </source>
</evidence>
<name>A0A1F7H012_9BACT</name>
<feature type="transmembrane region" description="Helical" evidence="10">
    <location>
        <begin position="20"/>
        <end position="38"/>
    </location>
</feature>
<evidence type="ECO:0000256" key="9">
    <source>
        <dbReference type="RuleBase" id="RU004016"/>
    </source>
</evidence>
<keyword evidence="2" id="KW-0732">Signal</keyword>
<dbReference type="Proteomes" id="UP000177159">
    <property type="component" value="Unassembled WGS sequence"/>
</dbReference>
<keyword evidence="10" id="KW-0812">Transmembrane</keyword>
<dbReference type="InterPro" id="IPR012338">
    <property type="entry name" value="Beta-lactam/transpept-like"/>
</dbReference>
<dbReference type="PRINTS" id="PR00725">
    <property type="entry name" value="DADACBPTASE1"/>
</dbReference>
<dbReference type="InterPro" id="IPR001967">
    <property type="entry name" value="Peptidase_S11_N"/>
</dbReference>
<evidence type="ECO:0000256" key="5">
    <source>
        <dbReference type="ARBA" id="ARBA00022984"/>
    </source>
</evidence>
<dbReference type="GO" id="GO:0009002">
    <property type="term" value="F:serine-type D-Ala-D-Ala carboxypeptidase activity"/>
    <property type="evidence" value="ECO:0007669"/>
    <property type="project" value="InterPro"/>
</dbReference>
<organism evidence="12 13">
    <name type="scientific">Candidatus Roizmanbacteria bacterium RIFCSPHIGHO2_02_FULL_37_24</name>
    <dbReference type="NCBI Taxonomy" id="1802037"/>
    <lineage>
        <taxon>Bacteria</taxon>
        <taxon>Candidatus Roizmaniibacteriota</taxon>
    </lineage>
</organism>
<keyword evidence="10" id="KW-0472">Membrane</keyword>
<dbReference type="EMBL" id="MFZM01000004">
    <property type="protein sequence ID" value="OGK24720.1"/>
    <property type="molecule type" value="Genomic_DNA"/>
</dbReference>
<sequence>MSRKTHRESKKTSTLTWFQLRTFLLFSFFSLFFLFYPGNSYYLHFFSYHRDLFASESTEQTIYEVGKIPYIINTTIKPEISAQGAYIVDLSSATPVFEKNIENKFLPASVTKVITALTAFDAFQLEDVLEVKRVINIGQTADLIIGEKMTFENLLYAVLIHSGNDAAYVIADNYPGGYDVFIDAMNKKTLNLQMKNSHFENPAGLDSFKQYSTPFDLSLAGRALLQNKTLSKIVSTKSITVSDVDFRYFHPLYNINRLLGEIPGVGGLKTGKTEEAGENLITFYKHNGFEYLIVLMKSEDRFTDTENIVGWINSNIGYTQP</sequence>
<comment type="caution">
    <text evidence="12">The sequence shown here is derived from an EMBL/GenBank/DDBJ whole genome shotgun (WGS) entry which is preliminary data.</text>
</comment>
<keyword evidence="6" id="KW-0961">Cell wall biogenesis/degradation</keyword>
<dbReference type="GO" id="GO:0071555">
    <property type="term" value="P:cell wall organization"/>
    <property type="evidence" value="ECO:0007669"/>
    <property type="project" value="UniProtKB-KW"/>
</dbReference>
<gene>
    <name evidence="12" type="ORF">A3C24_01190</name>
</gene>
<feature type="domain" description="Peptidase S11 D-alanyl-D-alanine carboxypeptidase A N-terminal" evidence="11">
    <location>
        <begin position="74"/>
        <end position="297"/>
    </location>
</feature>
<protein>
    <recommendedName>
        <fullName evidence="11">Peptidase S11 D-alanyl-D-alanine carboxypeptidase A N-terminal domain-containing protein</fullName>
    </recommendedName>
</protein>
<keyword evidence="3" id="KW-0378">Hydrolase</keyword>
<evidence type="ECO:0000256" key="4">
    <source>
        <dbReference type="ARBA" id="ARBA00022960"/>
    </source>
</evidence>
<accession>A0A1F7H012</accession>
<feature type="binding site" evidence="8">
    <location>
        <position position="269"/>
    </location>
    <ligand>
        <name>substrate</name>
    </ligand>
</feature>
<dbReference type="InterPro" id="IPR018044">
    <property type="entry name" value="Peptidase_S11"/>
</dbReference>
<keyword evidence="10" id="KW-1133">Transmembrane helix</keyword>
<feature type="active site" description="Acyl-ester intermediate" evidence="7">
    <location>
        <position position="109"/>
    </location>
</feature>
<dbReference type="Pfam" id="PF00768">
    <property type="entry name" value="Peptidase_S11"/>
    <property type="match status" value="1"/>
</dbReference>
<evidence type="ECO:0000259" key="11">
    <source>
        <dbReference type="Pfam" id="PF00768"/>
    </source>
</evidence>
<dbReference type="PANTHER" id="PTHR21581">
    <property type="entry name" value="D-ALANYL-D-ALANINE CARBOXYPEPTIDASE"/>
    <property type="match status" value="1"/>
</dbReference>
<feature type="active site" evidence="7">
    <location>
        <position position="162"/>
    </location>
</feature>
<comment type="similarity">
    <text evidence="1 9">Belongs to the peptidase S11 family.</text>
</comment>
<evidence type="ECO:0000313" key="13">
    <source>
        <dbReference type="Proteomes" id="UP000177159"/>
    </source>
</evidence>
<evidence type="ECO:0000313" key="12">
    <source>
        <dbReference type="EMBL" id="OGK24720.1"/>
    </source>
</evidence>
<dbReference type="GO" id="GO:0008360">
    <property type="term" value="P:regulation of cell shape"/>
    <property type="evidence" value="ECO:0007669"/>
    <property type="project" value="UniProtKB-KW"/>
</dbReference>
<keyword evidence="4" id="KW-0133">Cell shape</keyword>